<sequence length="185" mass="20696">MFLLPIIKRVVRYLQRKKHRMYIGELVERGLLLGRNVDIVEDIFLDPSHCFLISIGDNCTLCPRVRLIAHDASSKKLLGYTKIGKIEIRENCFIGDSTIILPGVTIGPSSIVGAGSVVTRDVPPYSIAAGNPARVICTVDDYVEKIRMISNGKKIFDEEYFIGKLDKEKQREMVQSLGNTIGFIV</sequence>
<gene>
    <name evidence="4" type="ORF">K8I29_02695</name>
</gene>
<organism evidence="4 5">
    <name type="scientific">Candidatus Nitrobium versatile</name>
    <dbReference type="NCBI Taxonomy" id="2884831"/>
    <lineage>
        <taxon>Bacteria</taxon>
        <taxon>Pseudomonadati</taxon>
        <taxon>Nitrospirota</taxon>
        <taxon>Nitrospiria</taxon>
        <taxon>Nitrospirales</taxon>
        <taxon>Nitrospiraceae</taxon>
        <taxon>Candidatus Nitrobium</taxon>
    </lineage>
</organism>
<dbReference type="SUPFAM" id="SSF51161">
    <property type="entry name" value="Trimeric LpxA-like enzymes"/>
    <property type="match status" value="1"/>
</dbReference>
<dbReference type="Proteomes" id="UP000705867">
    <property type="component" value="Unassembled WGS sequence"/>
</dbReference>
<dbReference type="PANTHER" id="PTHR23416">
    <property type="entry name" value="SIALIC ACID SYNTHASE-RELATED"/>
    <property type="match status" value="1"/>
</dbReference>
<keyword evidence="1" id="KW-0808">Transferase</keyword>
<dbReference type="InterPro" id="IPR001451">
    <property type="entry name" value="Hexapep"/>
</dbReference>
<dbReference type="Gene3D" id="2.160.10.10">
    <property type="entry name" value="Hexapeptide repeat proteins"/>
    <property type="match status" value="1"/>
</dbReference>
<evidence type="ECO:0000313" key="4">
    <source>
        <dbReference type="EMBL" id="MBZ0155107.1"/>
    </source>
</evidence>
<evidence type="ECO:0000313" key="5">
    <source>
        <dbReference type="Proteomes" id="UP000705867"/>
    </source>
</evidence>
<evidence type="ECO:0000256" key="3">
    <source>
        <dbReference type="ARBA" id="ARBA00023315"/>
    </source>
</evidence>
<reference evidence="4" key="2">
    <citation type="submission" date="2021-08" db="EMBL/GenBank/DDBJ databases">
        <authorList>
            <person name="Dalcin Martins P."/>
        </authorList>
    </citation>
    <scope>NUCLEOTIDE SEQUENCE</scope>
    <source>
        <strain evidence="4">MAG_39</strain>
    </source>
</reference>
<proteinExistence type="predicted"/>
<reference evidence="4" key="1">
    <citation type="journal article" date="2021" name="bioRxiv">
        <title>Unraveling nitrogen, sulfur and carbon metabolic pathways and microbial community transcriptional responses to substrate deprivation and toxicity stresses in a bioreactor mimicking anoxic brackish coastal sediment conditions.</title>
        <authorList>
            <person name="Martins P.D."/>
            <person name="Echeveste M.J."/>
            <person name="Arshad A."/>
            <person name="Kurth J."/>
            <person name="Ouboter H."/>
            <person name="Jetten M.S.M."/>
            <person name="Welte C.U."/>
        </authorList>
    </citation>
    <scope>NUCLEOTIDE SEQUENCE</scope>
    <source>
        <strain evidence="4">MAG_39</strain>
    </source>
</reference>
<keyword evidence="2" id="KW-0677">Repeat</keyword>
<name>A0A953J8B5_9BACT</name>
<comment type="caution">
    <text evidence="4">The sequence shown here is derived from an EMBL/GenBank/DDBJ whole genome shotgun (WGS) entry which is preliminary data.</text>
</comment>
<dbReference type="GO" id="GO:0016746">
    <property type="term" value="F:acyltransferase activity"/>
    <property type="evidence" value="ECO:0007669"/>
    <property type="project" value="UniProtKB-KW"/>
</dbReference>
<keyword evidence="3 4" id="KW-0012">Acyltransferase</keyword>
<dbReference type="CDD" id="cd04647">
    <property type="entry name" value="LbH_MAT_like"/>
    <property type="match status" value="1"/>
</dbReference>
<dbReference type="InterPro" id="IPR018357">
    <property type="entry name" value="Hexapep_transf_CS"/>
</dbReference>
<evidence type="ECO:0000256" key="2">
    <source>
        <dbReference type="ARBA" id="ARBA00022737"/>
    </source>
</evidence>
<evidence type="ECO:0000256" key="1">
    <source>
        <dbReference type="ARBA" id="ARBA00022679"/>
    </source>
</evidence>
<protein>
    <submittedName>
        <fullName evidence="4">Acyltransferase</fullName>
    </submittedName>
</protein>
<dbReference type="InterPro" id="IPR011004">
    <property type="entry name" value="Trimer_LpxA-like_sf"/>
</dbReference>
<dbReference type="PROSITE" id="PS00101">
    <property type="entry name" value="HEXAPEP_TRANSFERASES"/>
    <property type="match status" value="1"/>
</dbReference>
<dbReference type="InterPro" id="IPR051159">
    <property type="entry name" value="Hexapeptide_acetyltransf"/>
</dbReference>
<dbReference type="Pfam" id="PF00132">
    <property type="entry name" value="Hexapep"/>
    <property type="match status" value="1"/>
</dbReference>
<dbReference type="AlphaFoldDB" id="A0A953J8B5"/>
<accession>A0A953J8B5</accession>
<dbReference type="EMBL" id="JAIOIV010000018">
    <property type="protein sequence ID" value="MBZ0155107.1"/>
    <property type="molecule type" value="Genomic_DNA"/>
</dbReference>